<accession>A0A699TU43</accession>
<feature type="transmembrane region" description="Helical" evidence="1">
    <location>
        <begin position="12"/>
        <end position="36"/>
    </location>
</feature>
<keyword evidence="1" id="KW-0472">Membrane</keyword>
<proteinExistence type="predicted"/>
<comment type="caution">
    <text evidence="2">The sequence shown here is derived from an EMBL/GenBank/DDBJ whole genome shotgun (WGS) entry which is preliminary data.</text>
</comment>
<evidence type="ECO:0000256" key="1">
    <source>
        <dbReference type="SAM" id="Phobius"/>
    </source>
</evidence>
<keyword evidence="1" id="KW-0812">Transmembrane</keyword>
<gene>
    <name evidence="2" type="ORF">Tci_884567</name>
</gene>
<feature type="non-terminal residue" evidence="2">
    <location>
        <position position="1"/>
    </location>
</feature>
<evidence type="ECO:0000313" key="2">
    <source>
        <dbReference type="EMBL" id="GFD12598.1"/>
    </source>
</evidence>
<protein>
    <submittedName>
        <fullName evidence="2">Uncharacterized protein</fullName>
    </submittedName>
</protein>
<organism evidence="2">
    <name type="scientific">Tanacetum cinerariifolium</name>
    <name type="common">Dalmatian daisy</name>
    <name type="synonym">Chrysanthemum cinerariifolium</name>
    <dbReference type="NCBI Taxonomy" id="118510"/>
    <lineage>
        <taxon>Eukaryota</taxon>
        <taxon>Viridiplantae</taxon>
        <taxon>Streptophyta</taxon>
        <taxon>Embryophyta</taxon>
        <taxon>Tracheophyta</taxon>
        <taxon>Spermatophyta</taxon>
        <taxon>Magnoliopsida</taxon>
        <taxon>eudicotyledons</taxon>
        <taxon>Gunneridae</taxon>
        <taxon>Pentapetalae</taxon>
        <taxon>asterids</taxon>
        <taxon>campanulids</taxon>
        <taxon>Asterales</taxon>
        <taxon>Asteraceae</taxon>
        <taxon>Asteroideae</taxon>
        <taxon>Anthemideae</taxon>
        <taxon>Anthemidinae</taxon>
        <taxon>Tanacetum</taxon>
    </lineage>
</organism>
<sequence>SKEFDGAEEERGTFVFALEFVVQLLGYLTFDLLSIIDKHSRGVLSRKFPPAAESRAS</sequence>
<keyword evidence="1" id="KW-1133">Transmembrane helix</keyword>
<reference evidence="2" key="1">
    <citation type="journal article" date="2019" name="Sci. Rep.">
        <title>Draft genome of Tanacetum cinerariifolium, the natural source of mosquito coil.</title>
        <authorList>
            <person name="Yamashiro T."/>
            <person name="Shiraishi A."/>
            <person name="Satake H."/>
            <person name="Nakayama K."/>
        </authorList>
    </citation>
    <scope>NUCLEOTIDE SEQUENCE</scope>
</reference>
<dbReference type="EMBL" id="BKCJ011266785">
    <property type="protein sequence ID" value="GFD12598.1"/>
    <property type="molecule type" value="Genomic_DNA"/>
</dbReference>
<name>A0A699TU43_TANCI</name>
<dbReference type="AlphaFoldDB" id="A0A699TU43"/>